<sequence>MCTKSTIRPDTATPAPRPGIEIGDENLPGAKPFLEQGYVMPNLLKEAVLQRLDSPPISFSAHTGGPPVA</sequence>
<dbReference type="Proteomes" id="UP000310108">
    <property type="component" value="Unassembled WGS sequence"/>
</dbReference>
<proteinExistence type="predicted"/>
<keyword evidence="3" id="KW-1185">Reference proteome</keyword>
<comment type="caution">
    <text evidence="2">The sequence shown here is derived from an EMBL/GenBank/DDBJ whole genome shotgun (WGS) entry which is preliminary data.</text>
</comment>
<gene>
    <name evidence="2" type="ORF">CTA1_12425</name>
</gene>
<protein>
    <submittedName>
        <fullName evidence="2">Uncharacterized protein</fullName>
    </submittedName>
</protein>
<organism evidence="2 3">
    <name type="scientific">Colletotrichum tanaceti</name>
    <dbReference type="NCBI Taxonomy" id="1306861"/>
    <lineage>
        <taxon>Eukaryota</taxon>
        <taxon>Fungi</taxon>
        <taxon>Dikarya</taxon>
        <taxon>Ascomycota</taxon>
        <taxon>Pezizomycotina</taxon>
        <taxon>Sordariomycetes</taxon>
        <taxon>Hypocreomycetidae</taxon>
        <taxon>Glomerellales</taxon>
        <taxon>Glomerellaceae</taxon>
        <taxon>Colletotrichum</taxon>
        <taxon>Colletotrichum destructivum species complex</taxon>
    </lineage>
</organism>
<dbReference type="EMBL" id="PJEX01001037">
    <property type="protein sequence ID" value="TKW48425.1"/>
    <property type="molecule type" value="Genomic_DNA"/>
</dbReference>
<name>A0A4U6WZV8_9PEZI</name>
<evidence type="ECO:0000313" key="2">
    <source>
        <dbReference type="EMBL" id="TKW48425.1"/>
    </source>
</evidence>
<evidence type="ECO:0000313" key="3">
    <source>
        <dbReference type="Proteomes" id="UP000310108"/>
    </source>
</evidence>
<dbReference type="AlphaFoldDB" id="A0A4U6WZV8"/>
<evidence type="ECO:0000256" key="1">
    <source>
        <dbReference type="SAM" id="MobiDB-lite"/>
    </source>
</evidence>
<reference evidence="2 3" key="1">
    <citation type="journal article" date="2019" name="PLoS ONE">
        <title>Comparative genome analysis indicates high evolutionary potential of pathogenicity genes in Colletotrichum tanaceti.</title>
        <authorList>
            <person name="Lelwala R.V."/>
            <person name="Korhonen P.K."/>
            <person name="Young N.D."/>
            <person name="Scott J.B."/>
            <person name="Ades P.A."/>
            <person name="Gasser R.B."/>
            <person name="Taylor P.W.J."/>
        </authorList>
    </citation>
    <scope>NUCLEOTIDE SEQUENCE [LARGE SCALE GENOMIC DNA]</scope>
    <source>
        <strain evidence="2">BRIP57314</strain>
    </source>
</reference>
<feature type="region of interest" description="Disordered" evidence="1">
    <location>
        <begin position="1"/>
        <end position="28"/>
    </location>
</feature>
<accession>A0A4U6WZV8</accession>